<proteinExistence type="predicted"/>
<dbReference type="InterPro" id="IPR019660">
    <property type="entry name" value="Put_sensory_transdc_reg_YbjN"/>
</dbReference>
<dbReference type="Pfam" id="PF10722">
    <property type="entry name" value="YbjN"/>
    <property type="match status" value="1"/>
</dbReference>
<evidence type="ECO:0000313" key="2">
    <source>
        <dbReference type="Proteomes" id="UP001348149"/>
    </source>
</evidence>
<reference evidence="1 2" key="1">
    <citation type="submission" date="2024-01" db="EMBL/GenBank/DDBJ databases">
        <title>Mesobacterium rodlantinim sp. nov., isolated from shallow sea hydrothermal systems off Kueishantao Island.</title>
        <authorList>
            <person name="Su Z."/>
            <person name="Tang K."/>
        </authorList>
    </citation>
    <scope>NUCLEOTIDE SEQUENCE [LARGE SCALE GENOMIC DNA]</scope>
    <source>
        <strain evidence="1 2">TK19101</strain>
    </source>
</reference>
<accession>A0ABU6HKF6</accession>
<dbReference type="CDD" id="cd17511">
    <property type="entry name" value="YbjN_AmyR-like"/>
    <property type="match status" value="1"/>
</dbReference>
<sequence length="141" mass="16053">MLAVPAVAEIHANDVQSMMRVFQSEGYLVSQTFDSTGDPMLEGKIDGTPYRVLFYGCGDNHDACTTIQFKAGYDLTSGMSLDRVNAWNRDKRFGKVYLDDEMDPFIEYNVNLFGGVTDTNFADTIDWWRVVMGEFEKYIGW</sequence>
<name>A0ABU6HKF6_9RHOB</name>
<organism evidence="1 2">
    <name type="scientific">Mesobacterium hydrothermale</name>
    <dbReference type="NCBI Taxonomy" id="3111907"/>
    <lineage>
        <taxon>Bacteria</taxon>
        <taxon>Pseudomonadati</taxon>
        <taxon>Pseudomonadota</taxon>
        <taxon>Alphaproteobacteria</taxon>
        <taxon>Rhodobacterales</taxon>
        <taxon>Roseobacteraceae</taxon>
        <taxon>Mesobacterium</taxon>
    </lineage>
</organism>
<dbReference type="EMBL" id="JAYLLH010000030">
    <property type="protein sequence ID" value="MEC3862826.1"/>
    <property type="molecule type" value="Genomic_DNA"/>
</dbReference>
<keyword evidence="2" id="KW-1185">Reference proteome</keyword>
<gene>
    <name evidence="1" type="ORF">VK792_16150</name>
</gene>
<comment type="caution">
    <text evidence="1">The sequence shown here is derived from an EMBL/GenBank/DDBJ whole genome shotgun (WGS) entry which is preliminary data.</text>
</comment>
<dbReference type="Proteomes" id="UP001348149">
    <property type="component" value="Unassembled WGS sequence"/>
</dbReference>
<protein>
    <submittedName>
        <fullName evidence="1">YbjN domain-containing protein</fullName>
    </submittedName>
</protein>
<evidence type="ECO:0000313" key="1">
    <source>
        <dbReference type="EMBL" id="MEC3862826.1"/>
    </source>
</evidence>